<feature type="domain" description="ZSWIM9 central RNaseH-like" evidence="1">
    <location>
        <begin position="907"/>
        <end position="1075"/>
    </location>
</feature>
<evidence type="ECO:0000313" key="4">
    <source>
        <dbReference type="EMBL" id="CAH2319459.1"/>
    </source>
</evidence>
<dbReference type="InterPro" id="IPR049217">
    <property type="entry name" value="DUF5575_N"/>
</dbReference>
<dbReference type="InterPro" id="IPR018247">
    <property type="entry name" value="EF_Hand_1_Ca_BS"/>
</dbReference>
<evidence type="ECO:0000259" key="1">
    <source>
        <dbReference type="Pfam" id="PF17738"/>
    </source>
</evidence>
<dbReference type="PROSITE" id="PS00018">
    <property type="entry name" value="EF_HAND_1"/>
    <property type="match status" value="1"/>
</dbReference>
<feature type="domain" description="DUF5575" evidence="3">
    <location>
        <begin position="1079"/>
        <end position="1186"/>
    </location>
</feature>
<dbReference type="PANTHER" id="PTHR47086">
    <property type="entry name" value="BTB DOMAIN-CONTAINING PROTEIN"/>
    <property type="match status" value="1"/>
</dbReference>
<feature type="domain" description="DUF5575" evidence="3">
    <location>
        <begin position="624"/>
        <end position="731"/>
    </location>
</feature>
<evidence type="ECO:0000259" key="3">
    <source>
        <dbReference type="Pfam" id="PF20784"/>
    </source>
</evidence>
<reference evidence="4" key="1">
    <citation type="submission" date="2022-03" db="EMBL/GenBank/DDBJ databases">
        <authorList>
            <person name="Alioto T."/>
            <person name="Alioto T."/>
            <person name="Gomez Garrido J."/>
        </authorList>
    </citation>
    <scope>NUCLEOTIDE SEQUENCE</scope>
</reference>
<dbReference type="Pfam" id="PF20784">
    <property type="entry name" value="DUF5575_C"/>
    <property type="match status" value="2"/>
</dbReference>
<dbReference type="Pfam" id="PF20783">
    <property type="entry name" value="DUF5575_N"/>
    <property type="match status" value="2"/>
</dbReference>
<dbReference type="PANTHER" id="PTHR47086:SF4">
    <property type="entry name" value="BTB DOMAIN-CONTAINING PROTEIN"/>
    <property type="match status" value="1"/>
</dbReference>
<dbReference type="InterPro" id="IPR040854">
    <property type="entry name" value="ZSWIM9"/>
</dbReference>
<feature type="domain" description="ZSWIM9 central RNaseH-like" evidence="1">
    <location>
        <begin position="22"/>
        <end position="187"/>
    </location>
</feature>
<gene>
    <name evidence="4" type="ORF">PECUL_23A010728</name>
</gene>
<feature type="domain" description="DUF5575" evidence="2">
    <location>
        <begin position="338"/>
        <end position="431"/>
    </location>
</feature>
<proteinExistence type="predicted"/>
<protein>
    <submittedName>
        <fullName evidence="4">Uncharacterized protein</fullName>
    </submittedName>
</protein>
<keyword evidence="5" id="KW-1185">Reference proteome</keyword>
<name>A0AAD1WLT7_PELCU</name>
<organism evidence="4 5">
    <name type="scientific">Pelobates cultripes</name>
    <name type="common">Western spadefoot toad</name>
    <dbReference type="NCBI Taxonomy" id="61616"/>
    <lineage>
        <taxon>Eukaryota</taxon>
        <taxon>Metazoa</taxon>
        <taxon>Chordata</taxon>
        <taxon>Craniata</taxon>
        <taxon>Vertebrata</taxon>
        <taxon>Euteleostomi</taxon>
        <taxon>Amphibia</taxon>
        <taxon>Batrachia</taxon>
        <taxon>Anura</taxon>
        <taxon>Pelobatoidea</taxon>
        <taxon>Pelobatidae</taxon>
        <taxon>Pelobates</taxon>
    </lineage>
</organism>
<dbReference type="InterPro" id="IPR049218">
    <property type="entry name" value="DUF5575_C"/>
</dbReference>
<accession>A0AAD1WLT7</accession>
<dbReference type="EMBL" id="OW240921">
    <property type="protein sequence ID" value="CAH2319459.1"/>
    <property type="molecule type" value="Genomic_DNA"/>
</dbReference>
<feature type="domain" description="DUF5575" evidence="2">
    <location>
        <begin position="792"/>
        <end position="884"/>
    </location>
</feature>
<dbReference type="Proteomes" id="UP001295444">
    <property type="component" value="Chromosome 10"/>
</dbReference>
<dbReference type="Pfam" id="PF17738">
    <property type="entry name" value="DUF5575"/>
    <property type="match status" value="3"/>
</dbReference>
<evidence type="ECO:0000259" key="2">
    <source>
        <dbReference type="Pfam" id="PF20783"/>
    </source>
</evidence>
<feature type="domain" description="ZSWIM9 central RNaseH-like" evidence="1">
    <location>
        <begin position="484"/>
        <end position="619"/>
    </location>
</feature>
<evidence type="ECO:0000313" key="5">
    <source>
        <dbReference type="Proteomes" id="UP001295444"/>
    </source>
</evidence>
<sequence length="1270" mass="145370">MALQPEKKKGRSLSLAGIAQISNDISRKFLDRSDLSRLLRITSSSLKDHIQVLAELDNFLIADPLAKIKLVFVEDTVFVKNIFVISSNMQEISQKFPEHLYIDLLSNVCPGFDLYTVSCEDDNSDWKICASCISKANNSDVLRFLVVSVLQSIPKMKSQIKYITIHPAIRDSLDMGTLLPNATIRHCILLIVQVIEKKISHLQLATQAQIKSIFNILLNTRSLKVYNRHLNELKGLCPAEVFQYYLDTWHPSRKQWYAKDNKKAKTEKTIVAYVMSLHYTLGTEINSSFSLTDCLRVILNDTRELKSVPDVLPSVEPQHVPEVPSTVKEEMFDENPPNELEHMEFYSWEAFHTFLSSWCKERKVIFVIRHSELLTSEDVNEELIQSLKYSAVNLGCTSYTRKRCPATIHLRLGPEKDKLIITKADLNHIHDSEIDLPSRFTRKPVSFVEIPKTVSSDVNEDKFMDKNDLTKLLRLHSPLSESQFLDELESLFNSDPTVKVKMVFSEEKFIVKNIFVMTTAMQNLLQHFHEHIFVDFFRALNQEFDLYSVLCQDESFNWKVCAYCIARKDSPESLKFLMNSFLQSNPNLSKKVKYVTLSPEILNQVDTEVLFPNATVRCCLPLVLDKMHHKISFLSQMEQSQIKNLLVNLSQSSSTDIYRQHLGNLKAACPDEVFQYYYDTWHPCWKLWCEKDNRTSDVENSIFAYVKTKHQYVKGQVGSLVSLHQCLQAILTEDQEFVEFSESNHVEMSDASSFPSWGLQTTTSVEFQEQELVPDEITPGAIQKDCENILREKLDGKEFQSWDDFCCFLETCSKDKFQLRVSSSFTEESKGEIFPISDMALSLKYSWAQLSCSWNGCSAFVELALSPQKDKLIITQSNLQHTHNDEETTLSPPAKKCKVSATVGVPVQVANNISRKFLEPSDLKRLLRFRSGAFEDRTQVLGELDSLFVSDPNAKVKLVFVEDKLLVSKIFIMTSSMIEQAQKSPDYLFIDVCLQFSPSFDLYTLYCEEKGAGWKVCAYCIAKKGIMDVFEFLSCSVVQVVPALISQVKHVTVHPEIAEPLNVETYLPHASTRYCMHLVLDVLYQKIAHLDTTVVAQIKNFLHILSQTCSHKVYNEYLNHLKVVCPPEIFHYYYDMWHPLRKMWAKKDNRIEEAEKNIFELVSVKHEALKTELGALPSLHQCLCAVLGEKHKVSAINALLQDSDIPVCWENRDSPAVSPSSNDQLQNYEQPMLEVEGNVHRVEFSAHLTNEIRVSASEYPPQGKVDGSNP</sequence>
<dbReference type="AlphaFoldDB" id="A0AAD1WLT7"/>
<dbReference type="InterPro" id="IPR048315">
    <property type="entry name" value="ZSWIM9_RNaseH-like"/>
</dbReference>